<evidence type="ECO:0000256" key="2">
    <source>
        <dbReference type="SAM" id="MobiDB-lite"/>
    </source>
</evidence>
<name>A0A9P0AQ48_BEMTA</name>
<keyword evidence="5" id="KW-1185">Reference proteome</keyword>
<feature type="compositionally biased region" description="Polar residues" evidence="2">
    <location>
        <begin position="93"/>
        <end position="112"/>
    </location>
</feature>
<keyword evidence="1" id="KW-0863">Zinc-finger</keyword>
<gene>
    <name evidence="4" type="ORF">BEMITA_LOCUS13689</name>
</gene>
<evidence type="ECO:0000313" key="4">
    <source>
        <dbReference type="EMBL" id="CAH0395509.1"/>
    </source>
</evidence>
<feature type="compositionally biased region" description="Gly residues" evidence="2">
    <location>
        <begin position="72"/>
        <end position="82"/>
    </location>
</feature>
<organism evidence="4 5">
    <name type="scientific">Bemisia tabaci</name>
    <name type="common">Sweetpotato whitefly</name>
    <name type="synonym">Aleurodes tabaci</name>
    <dbReference type="NCBI Taxonomy" id="7038"/>
    <lineage>
        <taxon>Eukaryota</taxon>
        <taxon>Metazoa</taxon>
        <taxon>Ecdysozoa</taxon>
        <taxon>Arthropoda</taxon>
        <taxon>Hexapoda</taxon>
        <taxon>Insecta</taxon>
        <taxon>Pterygota</taxon>
        <taxon>Neoptera</taxon>
        <taxon>Paraneoptera</taxon>
        <taxon>Hemiptera</taxon>
        <taxon>Sternorrhyncha</taxon>
        <taxon>Aleyrodoidea</taxon>
        <taxon>Aleyrodidae</taxon>
        <taxon>Aleyrodinae</taxon>
        <taxon>Bemisia</taxon>
    </lineage>
</organism>
<proteinExistence type="predicted"/>
<protein>
    <recommendedName>
        <fullName evidence="3">C2H2-type domain-containing protein</fullName>
    </recommendedName>
</protein>
<dbReference type="PROSITE" id="PS00028">
    <property type="entry name" value="ZINC_FINGER_C2H2_1"/>
    <property type="match status" value="1"/>
</dbReference>
<feature type="compositionally biased region" description="Polar residues" evidence="2">
    <location>
        <begin position="10"/>
        <end position="29"/>
    </location>
</feature>
<dbReference type="AlphaFoldDB" id="A0A9P0AQ48"/>
<keyword evidence="1" id="KW-0862">Zinc</keyword>
<accession>A0A9P0AQ48</accession>
<sequence length="229" mass="24259">VPPYTGGFSVGSSSQLNPTSSQRTTSSVDFRQIPARLGISREDLESSAIPPQVAALKRLGMEGPSGVSDQGQGQGQNQGLGRGVPPYTGGFSVGSSSQLNPTSSQRTTSSVDFRQIPARLGISREDLESSAIPPQVAALKRLGMEGPSGVSDQGQGQGQNQGLGRETGKQSLSEVEPRHAGPVDRTQCDQCGKSFRTPIGLYDHSFFHKGETICTREPCGRIVFKNRSK</sequence>
<evidence type="ECO:0000259" key="3">
    <source>
        <dbReference type="PROSITE" id="PS50157"/>
    </source>
</evidence>
<dbReference type="Proteomes" id="UP001152759">
    <property type="component" value="Chromosome 9"/>
</dbReference>
<dbReference type="PROSITE" id="PS50157">
    <property type="entry name" value="ZINC_FINGER_C2H2_2"/>
    <property type="match status" value="1"/>
</dbReference>
<feature type="non-terminal residue" evidence="4">
    <location>
        <position position="1"/>
    </location>
</feature>
<feature type="region of interest" description="Disordered" evidence="2">
    <location>
        <begin position="1"/>
        <end position="189"/>
    </location>
</feature>
<reference evidence="4" key="1">
    <citation type="submission" date="2021-12" db="EMBL/GenBank/DDBJ databases">
        <authorList>
            <person name="King R."/>
        </authorList>
    </citation>
    <scope>NUCLEOTIDE SEQUENCE</scope>
</reference>
<dbReference type="EMBL" id="OU963870">
    <property type="protein sequence ID" value="CAH0395509.1"/>
    <property type="molecule type" value="Genomic_DNA"/>
</dbReference>
<feature type="domain" description="C2H2-type" evidence="3">
    <location>
        <begin position="186"/>
        <end position="213"/>
    </location>
</feature>
<dbReference type="GO" id="GO:0008270">
    <property type="term" value="F:zinc ion binding"/>
    <property type="evidence" value="ECO:0007669"/>
    <property type="project" value="UniProtKB-KW"/>
</dbReference>
<evidence type="ECO:0000313" key="5">
    <source>
        <dbReference type="Proteomes" id="UP001152759"/>
    </source>
</evidence>
<dbReference type="SUPFAM" id="SSF57667">
    <property type="entry name" value="beta-beta-alpha zinc fingers"/>
    <property type="match status" value="1"/>
</dbReference>
<keyword evidence="1" id="KW-0479">Metal-binding</keyword>
<dbReference type="InterPro" id="IPR013087">
    <property type="entry name" value="Znf_C2H2_type"/>
</dbReference>
<evidence type="ECO:0000256" key="1">
    <source>
        <dbReference type="PROSITE-ProRule" id="PRU00042"/>
    </source>
</evidence>
<dbReference type="InterPro" id="IPR036236">
    <property type="entry name" value="Znf_C2H2_sf"/>
</dbReference>